<reference evidence="2 3" key="1">
    <citation type="submission" date="2016-06" db="EMBL/GenBank/DDBJ databases">
        <title>Evolution of pathogenesis and genome organization in the Tremellales.</title>
        <authorList>
            <person name="Cuomo C."/>
            <person name="Litvintseva A."/>
            <person name="Heitman J."/>
            <person name="Chen Y."/>
            <person name="Sun S."/>
            <person name="Springer D."/>
            <person name="Dromer F."/>
            <person name="Young S."/>
            <person name="Zeng Q."/>
            <person name="Chapman S."/>
            <person name="Gujja S."/>
            <person name="Saif S."/>
            <person name="Birren B."/>
        </authorList>
    </citation>
    <scope>NUCLEOTIDE SEQUENCE [LARGE SCALE GENOMIC DNA]</scope>
    <source>
        <strain evidence="2 3">CBS 7118</strain>
    </source>
</reference>
<dbReference type="RefSeq" id="XP_019032809.1">
    <property type="nucleotide sequence ID" value="XM_019175077.1"/>
</dbReference>
<organism evidence="2 3">
    <name type="scientific">Cryptococcus wingfieldii CBS 7118</name>
    <dbReference type="NCBI Taxonomy" id="1295528"/>
    <lineage>
        <taxon>Eukaryota</taxon>
        <taxon>Fungi</taxon>
        <taxon>Dikarya</taxon>
        <taxon>Basidiomycota</taxon>
        <taxon>Agaricomycotina</taxon>
        <taxon>Tremellomycetes</taxon>
        <taxon>Tremellales</taxon>
        <taxon>Cryptococcaceae</taxon>
        <taxon>Cryptococcus</taxon>
    </lineage>
</organism>
<evidence type="ECO:0000313" key="2">
    <source>
        <dbReference type="EMBL" id="ODO00617.1"/>
    </source>
</evidence>
<protein>
    <submittedName>
        <fullName evidence="2">Uncharacterized protein</fullName>
    </submittedName>
</protein>
<feature type="region of interest" description="Disordered" evidence="1">
    <location>
        <begin position="9"/>
        <end position="31"/>
    </location>
</feature>
<name>A0A1E3JKH2_9TREE</name>
<dbReference type="GeneID" id="30192150"/>
<dbReference type="OrthoDB" id="10314763at2759"/>
<evidence type="ECO:0000313" key="3">
    <source>
        <dbReference type="Proteomes" id="UP000094819"/>
    </source>
</evidence>
<comment type="caution">
    <text evidence="2">The sequence shown here is derived from an EMBL/GenBank/DDBJ whole genome shotgun (WGS) entry which is preliminary data.</text>
</comment>
<dbReference type="AlphaFoldDB" id="A0A1E3JKH2"/>
<evidence type="ECO:0000256" key="1">
    <source>
        <dbReference type="SAM" id="MobiDB-lite"/>
    </source>
</evidence>
<dbReference type="Proteomes" id="UP000094819">
    <property type="component" value="Unassembled WGS sequence"/>
</dbReference>
<accession>A0A1E3JKH2</accession>
<sequence>MGQGKKFIISSILPKRPDPPQTRSKTKPSSPFKKTLWELQHIILDDLLFNEAPRKYMALSRAHLARAAPVLYGTVGLGEGLMQRLGRKNKSEVLRMCLKSTKVIRVGDVKCLERLRNLALTDKKRPGACAWPTSSRRRKVTITKKHVAPEPIFPNVTTLEFSVSALNTYAARALDPSCEEEEDGTPTKPYFASMRSECPYFTLPLGSGPGTDDISIRDALGPLCTHVIVRWDEEPAHAIFTVSYHDLSRLIGRGVEILSSVRAFYPPSGAPEQAGSRTGISFEDPSNCLESCDTCRLKQTEGEEVKVHVHRKVKHREEGMSQRSMDDAVKTSIDRWILDRDPGDGNVREYHVEDAEQIRARLFKRDDRYAGLVKDGKLCFVEMDLEVYGRSATSFL</sequence>
<keyword evidence="3" id="KW-1185">Reference proteome</keyword>
<gene>
    <name evidence="2" type="ORF">L198_02937</name>
</gene>
<dbReference type="EMBL" id="AWGH01000007">
    <property type="protein sequence ID" value="ODO00617.1"/>
    <property type="molecule type" value="Genomic_DNA"/>
</dbReference>
<proteinExistence type="predicted"/>